<dbReference type="GO" id="GO:0009055">
    <property type="term" value="F:electron transfer activity"/>
    <property type="evidence" value="ECO:0007669"/>
    <property type="project" value="InterPro"/>
</dbReference>
<keyword evidence="3" id="KW-0547">Nucleotide-binding</keyword>
<evidence type="ECO:0000256" key="4">
    <source>
        <dbReference type="ARBA" id="ARBA00022840"/>
    </source>
</evidence>
<dbReference type="Pfam" id="PF00437">
    <property type="entry name" value="T2SSE"/>
    <property type="match status" value="1"/>
</dbReference>
<dbReference type="PROSITE" id="PS00662">
    <property type="entry name" value="T2SP_E"/>
    <property type="match status" value="1"/>
</dbReference>
<dbReference type="Gene3D" id="3.30.450.90">
    <property type="match status" value="1"/>
</dbReference>
<dbReference type="PANTHER" id="PTHR30258:SF1">
    <property type="entry name" value="PROTEIN TRANSPORT PROTEIN HOFB HOMOLOG"/>
    <property type="match status" value="1"/>
</dbReference>
<organism evidence="9 10">
    <name type="scientific">Burkholderia pseudomallei (strain 1710b)</name>
    <dbReference type="NCBI Taxonomy" id="320372"/>
    <lineage>
        <taxon>Bacteria</taxon>
        <taxon>Pseudomonadati</taxon>
        <taxon>Pseudomonadota</taxon>
        <taxon>Betaproteobacteria</taxon>
        <taxon>Burkholderiales</taxon>
        <taxon>Burkholderiaceae</taxon>
        <taxon>Burkholderia</taxon>
        <taxon>pseudomallei group</taxon>
    </lineage>
</organism>
<feature type="compositionally biased region" description="Low complexity" evidence="7">
    <location>
        <begin position="11"/>
        <end position="22"/>
    </location>
</feature>
<dbReference type="Proteomes" id="UP000002700">
    <property type="component" value="Chromosome I"/>
</dbReference>
<sequence>MSATPSNPSFPAVRSAASALPRPRAPELADDAPAVGIVADMLRAAHERDASDIHVEPGESGWRVRLRIDGVLHEFARPPAHLRDACVTRIKVLARMDIAERRVPQDGRLRLPLAPGRAGDYRVSSLPTLHGEKLVLRRLETLPADLSLAALGFDAAQARGVEAAIGAPHGLILVTGPTGSGKTLSLYCFLQMLNDVSRNVCTVEDPAEIELDGINQVGVREKAGLTFAVALRAFLRQDPDVIMVGEIRDAQTADVALKAAQTGHLVLSTLHTNDAPAAVARLLDIGVAPYNLAAALRLVTAQRLVRRLCPACRAPSDAPPATLRAAGFDAASIDAGWRPYAANGCAACHGIGYRGRIGIHQVMPLSAELRNLTVARASSAELARQARAEGMASLRDAALARVRDGTTSLSEALATTEAA</sequence>
<dbReference type="SUPFAM" id="SSF52540">
    <property type="entry name" value="P-loop containing nucleoside triphosphate hydrolases"/>
    <property type="match status" value="1"/>
</dbReference>
<gene>
    <name evidence="9" type="primary">pilB</name>
    <name evidence="9" type="ordered locus">BURPS1710b_3527</name>
</gene>
<dbReference type="HOGENOM" id="CLU_013446_2_2_4"/>
<dbReference type="GO" id="GO:0046872">
    <property type="term" value="F:metal ion binding"/>
    <property type="evidence" value="ECO:0007669"/>
    <property type="project" value="UniProtKB-KW"/>
</dbReference>
<proteinExistence type="inferred from homology"/>
<keyword evidence="4" id="KW-0067">ATP-binding</keyword>
<reference evidence="9 10" key="1">
    <citation type="submission" date="2005-09" db="EMBL/GenBank/DDBJ databases">
        <authorList>
            <person name="Woods D.E."/>
            <person name="Nierman W.C."/>
        </authorList>
    </citation>
    <scope>NUCLEOTIDE SEQUENCE [LARGE SCALE GENOMIC DNA]</scope>
    <source>
        <strain evidence="9 10">1710b</strain>
    </source>
</reference>
<dbReference type="InterPro" id="IPR009056">
    <property type="entry name" value="Cyt_c-like_dom"/>
</dbReference>
<dbReference type="CDD" id="cd01129">
    <property type="entry name" value="PulE-GspE-like"/>
    <property type="match status" value="1"/>
</dbReference>
<evidence type="ECO:0000256" key="1">
    <source>
        <dbReference type="ARBA" id="ARBA00006611"/>
    </source>
</evidence>
<evidence type="ECO:0000256" key="7">
    <source>
        <dbReference type="SAM" id="MobiDB-lite"/>
    </source>
</evidence>
<dbReference type="AlphaFoldDB" id="Q3JNF6"/>
<dbReference type="EnsemblBacteria" id="ABA50454">
    <property type="protein sequence ID" value="ABA50454"/>
    <property type="gene ID" value="BURPS1710b_3527"/>
</dbReference>
<feature type="region of interest" description="Disordered" evidence="7">
    <location>
        <begin position="1"/>
        <end position="27"/>
    </location>
</feature>
<dbReference type="InterPro" id="IPR003593">
    <property type="entry name" value="AAA+_ATPase"/>
</dbReference>
<keyword evidence="6" id="KW-0349">Heme</keyword>
<evidence type="ECO:0000313" key="9">
    <source>
        <dbReference type="EMBL" id="ABA50454.1"/>
    </source>
</evidence>
<dbReference type="SMART" id="SM00382">
    <property type="entry name" value="AAA"/>
    <property type="match status" value="1"/>
</dbReference>
<dbReference type="GO" id="GO:0020037">
    <property type="term" value="F:heme binding"/>
    <property type="evidence" value="ECO:0007669"/>
    <property type="project" value="InterPro"/>
</dbReference>
<evidence type="ECO:0000256" key="6">
    <source>
        <dbReference type="PROSITE-ProRule" id="PRU00433"/>
    </source>
</evidence>
<dbReference type="InterPro" id="IPR001482">
    <property type="entry name" value="T2SS/T4SS_dom"/>
</dbReference>
<evidence type="ECO:0000256" key="5">
    <source>
        <dbReference type="ARBA" id="ARBA00023004"/>
    </source>
</evidence>
<protein>
    <submittedName>
        <fullName evidence="9">Type IV fimbrial biogenesis protein,PilB</fullName>
    </submittedName>
</protein>
<dbReference type="EMBL" id="CP000124">
    <property type="protein sequence ID" value="ABA50454.1"/>
    <property type="molecule type" value="Genomic_DNA"/>
</dbReference>
<dbReference type="GO" id="GO:0005524">
    <property type="term" value="F:ATP binding"/>
    <property type="evidence" value="ECO:0007669"/>
    <property type="project" value="UniProtKB-KW"/>
</dbReference>
<dbReference type="PANTHER" id="PTHR30258">
    <property type="entry name" value="TYPE II SECRETION SYSTEM PROTEIN GSPE-RELATED"/>
    <property type="match status" value="1"/>
</dbReference>
<evidence type="ECO:0000256" key="2">
    <source>
        <dbReference type="ARBA" id="ARBA00022723"/>
    </source>
</evidence>
<dbReference type="Gene3D" id="3.40.50.300">
    <property type="entry name" value="P-loop containing nucleotide triphosphate hydrolases"/>
    <property type="match status" value="1"/>
</dbReference>
<evidence type="ECO:0000259" key="8">
    <source>
        <dbReference type="PROSITE" id="PS51007"/>
    </source>
</evidence>
<accession>Q3JNF6</accession>
<dbReference type="GO" id="GO:0016887">
    <property type="term" value="F:ATP hydrolysis activity"/>
    <property type="evidence" value="ECO:0007669"/>
    <property type="project" value="TreeGrafter"/>
</dbReference>
<dbReference type="KEGG" id="bpm:BURPS1710b_3527"/>
<evidence type="ECO:0000256" key="3">
    <source>
        <dbReference type="ARBA" id="ARBA00022741"/>
    </source>
</evidence>
<dbReference type="GO" id="GO:0005886">
    <property type="term" value="C:plasma membrane"/>
    <property type="evidence" value="ECO:0007669"/>
    <property type="project" value="TreeGrafter"/>
</dbReference>
<dbReference type="FunFam" id="3.40.50.300:FF:000398">
    <property type="entry name" value="Type IV pilus assembly ATPase PilB"/>
    <property type="match status" value="1"/>
</dbReference>
<name>Q3JNF6_BURP1</name>
<feature type="domain" description="Cytochrome c" evidence="8">
    <location>
        <begin position="331"/>
        <end position="419"/>
    </location>
</feature>
<dbReference type="InterPro" id="IPR027417">
    <property type="entry name" value="P-loop_NTPase"/>
</dbReference>
<comment type="similarity">
    <text evidence="1">Belongs to the GSP E family.</text>
</comment>
<keyword evidence="2 6" id="KW-0479">Metal-binding</keyword>
<evidence type="ECO:0000313" key="10">
    <source>
        <dbReference type="Proteomes" id="UP000002700"/>
    </source>
</evidence>
<keyword evidence="5 6" id="KW-0408">Iron</keyword>
<dbReference type="PROSITE" id="PS51007">
    <property type="entry name" value="CYTC"/>
    <property type="match status" value="1"/>
</dbReference>